<dbReference type="GO" id="GO:0016779">
    <property type="term" value="F:nucleotidyltransferase activity"/>
    <property type="evidence" value="ECO:0007669"/>
    <property type="project" value="UniProtKB-KW"/>
</dbReference>
<dbReference type="CDD" id="cd05398">
    <property type="entry name" value="NT_ClassII-CCAase"/>
    <property type="match status" value="1"/>
</dbReference>
<keyword evidence="3 9" id="KW-0808">Transferase</keyword>
<dbReference type="Proteomes" id="UP000014760">
    <property type="component" value="Unassembled WGS sequence"/>
</dbReference>
<keyword evidence="14" id="KW-1185">Reference proteome</keyword>
<evidence type="ECO:0000259" key="11">
    <source>
        <dbReference type="Pfam" id="PF12627"/>
    </source>
</evidence>
<keyword evidence="4" id="KW-0819">tRNA processing</keyword>
<evidence type="ECO:0000256" key="8">
    <source>
        <dbReference type="ARBA" id="ARBA00022842"/>
    </source>
</evidence>
<dbReference type="GO" id="GO:0005739">
    <property type="term" value="C:mitochondrion"/>
    <property type="evidence" value="ECO:0007669"/>
    <property type="project" value="TreeGrafter"/>
</dbReference>
<evidence type="ECO:0000259" key="10">
    <source>
        <dbReference type="Pfam" id="PF01743"/>
    </source>
</evidence>
<evidence type="ECO:0000313" key="13">
    <source>
        <dbReference type="EnsemblMetazoa" id="CapteP151154"/>
    </source>
</evidence>
<evidence type="ECO:0000256" key="9">
    <source>
        <dbReference type="RuleBase" id="RU003953"/>
    </source>
</evidence>
<keyword evidence="7" id="KW-0547">Nucleotide-binding</keyword>
<keyword evidence="5" id="KW-0548">Nucleotidyltransferase</keyword>
<gene>
    <name evidence="12" type="ORF">CAPTEDRAFT_151154</name>
</gene>
<dbReference type="Gene3D" id="3.30.460.10">
    <property type="entry name" value="Beta Polymerase, domain 2"/>
    <property type="match status" value="1"/>
</dbReference>
<evidence type="ECO:0000256" key="6">
    <source>
        <dbReference type="ARBA" id="ARBA00022723"/>
    </source>
</evidence>
<evidence type="ECO:0000256" key="2">
    <source>
        <dbReference type="ARBA" id="ARBA00007265"/>
    </source>
</evidence>
<keyword evidence="9" id="KW-0694">RNA-binding</keyword>
<dbReference type="InterPro" id="IPR002646">
    <property type="entry name" value="PolA_pol_head_dom"/>
</dbReference>
<dbReference type="InterPro" id="IPR032828">
    <property type="entry name" value="PolyA_RNA-bd"/>
</dbReference>
<dbReference type="AlphaFoldDB" id="R7UYX6"/>
<dbReference type="Pfam" id="PF01743">
    <property type="entry name" value="PolyA_pol"/>
    <property type="match status" value="1"/>
</dbReference>
<dbReference type="EMBL" id="AMQN01006667">
    <property type="status" value="NOT_ANNOTATED_CDS"/>
    <property type="molecule type" value="Genomic_DNA"/>
</dbReference>
<dbReference type="GO" id="GO:1990180">
    <property type="term" value="P:mitochondrial tRNA 3'-end processing"/>
    <property type="evidence" value="ECO:0007669"/>
    <property type="project" value="TreeGrafter"/>
</dbReference>
<dbReference type="OMA" id="GNFKACK"/>
<dbReference type="Pfam" id="PF12627">
    <property type="entry name" value="PolyA_pol_RNAbd"/>
    <property type="match status" value="1"/>
</dbReference>
<dbReference type="PANTHER" id="PTHR46173:SF1">
    <property type="entry name" value="CCA TRNA NUCLEOTIDYLTRANSFERASE 1, MITOCHONDRIAL"/>
    <property type="match status" value="1"/>
</dbReference>
<evidence type="ECO:0000256" key="1">
    <source>
        <dbReference type="ARBA" id="ARBA00001946"/>
    </source>
</evidence>
<evidence type="ECO:0000256" key="4">
    <source>
        <dbReference type="ARBA" id="ARBA00022694"/>
    </source>
</evidence>
<dbReference type="FunCoup" id="R7UYX6">
    <property type="interactions" value="2200"/>
</dbReference>
<keyword evidence="8" id="KW-0460">Magnesium</keyword>
<reference evidence="12 14" key="2">
    <citation type="journal article" date="2013" name="Nature">
        <title>Insights into bilaterian evolution from three spiralian genomes.</title>
        <authorList>
            <person name="Simakov O."/>
            <person name="Marletaz F."/>
            <person name="Cho S.J."/>
            <person name="Edsinger-Gonzales E."/>
            <person name="Havlak P."/>
            <person name="Hellsten U."/>
            <person name="Kuo D.H."/>
            <person name="Larsson T."/>
            <person name="Lv J."/>
            <person name="Arendt D."/>
            <person name="Savage R."/>
            <person name="Osoegawa K."/>
            <person name="de Jong P."/>
            <person name="Grimwood J."/>
            <person name="Chapman J.A."/>
            <person name="Shapiro H."/>
            <person name="Aerts A."/>
            <person name="Otillar R.P."/>
            <person name="Terry A.Y."/>
            <person name="Boore J.L."/>
            <person name="Grigoriev I.V."/>
            <person name="Lindberg D.R."/>
            <person name="Seaver E.C."/>
            <person name="Weisblat D.A."/>
            <person name="Putnam N.H."/>
            <person name="Rokhsar D.S."/>
        </authorList>
    </citation>
    <scope>NUCLEOTIDE SEQUENCE</scope>
    <source>
        <strain evidence="12 14">I ESC-2004</strain>
    </source>
</reference>
<dbReference type="GO" id="GO:0001680">
    <property type="term" value="P:tRNA 3'-terminal CCA addition"/>
    <property type="evidence" value="ECO:0007669"/>
    <property type="project" value="TreeGrafter"/>
</dbReference>
<name>R7UYX6_CAPTE</name>
<dbReference type="STRING" id="283909.R7UYX6"/>
<reference evidence="13" key="3">
    <citation type="submission" date="2015-06" db="UniProtKB">
        <authorList>
            <consortium name="EnsemblMetazoa"/>
        </authorList>
    </citation>
    <scope>IDENTIFICATION</scope>
</reference>
<evidence type="ECO:0000313" key="14">
    <source>
        <dbReference type="Proteomes" id="UP000014760"/>
    </source>
</evidence>
<accession>R7UYX6</accession>
<evidence type="ECO:0000256" key="3">
    <source>
        <dbReference type="ARBA" id="ARBA00022679"/>
    </source>
</evidence>
<dbReference type="EnsemblMetazoa" id="CapteT151154">
    <property type="protein sequence ID" value="CapteP151154"/>
    <property type="gene ID" value="CapteG151154"/>
</dbReference>
<dbReference type="OrthoDB" id="445712at2759"/>
<dbReference type="GO" id="GO:0046872">
    <property type="term" value="F:metal ion binding"/>
    <property type="evidence" value="ECO:0007669"/>
    <property type="project" value="UniProtKB-KW"/>
</dbReference>
<dbReference type="EMBL" id="KB298910">
    <property type="protein sequence ID" value="ELU08601.1"/>
    <property type="molecule type" value="Genomic_DNA"/>
</dbReference>
<comment type="similarity">
    <text evidence="2 9">Belongs to the tRNA nucleotidyltransferase/poly(A) polymerase family.</text>
</comment>
<organism evidence="12">
    <name type="scientific">Capitella teleta</name>
    <name type="common">Polychaete worm</name>
    <dbReference type="NCBI Taxonomy" id="283909"/>
    <lineage>
        <taxon>Eukaryota</taxon>
        <taxon>Metazoa</taxon>
        <taxon>Spiralia</taxon>
        <taxon>Lophotrochozoa</taxon>
        <taxon>Annelida</taxon>
        <taxon>Polychaeta</taxon>
        <taxon>Sedentaria</taxon>
        <taxon>Scolecida</taxon>
        <taxon>Capitellidae</taxon>
        <taxon>Capitella</taxon>
    </lineage>
</organism>
<dbReference type="PANTHER" id="PTHR46173">
    <property type="entry name" value="CCA TRNA NUCLEOTIDYLTRANSFERASE 1, MITOCHONDRIAL"/>
    <property type="match status" value="1"/>
</dbReference>
<keyword evidence="6" id="KW-0479">Metal-binding</keyword>
<dbReference type="SUPFAM" id="SSF81301">
    <property type="entry name" value="Nucleotidyltransferase"/>
    <property type="match status" value="1"/>
</dbReference>
<evidence type="ECO:0000313" key="12">
    <source>
        <dbReference type="EMBL" id="ELU08601.1"/>
    </source>
</evidence>
<feature type="domain" description="Poly A polymerase head" evidence="10">
    <location>
        <begin position="9"/>
        <end position="132"/>
    </location>
</feature>
<feature type="domain" description="tRNA nucleotidyltransferase/poly(A) polymerase RNA and SrmB- binding" evidence="11">
    <location>
        <begin position="167"/>
        <end position="218"/>
    </location>
</feature>
<dbReference type="GO" id="GO:0000166">
    <property type="term" value="F:nucleotide binding"/>
    <property type="evidence" value="ECO:0007669"/>
    <property type="project" value="UniProtKB-KW"/>
</dbReference>
<dbReference type="InterPro" id="IPR050264">
    <property type="entry name" value="Bact_CCA-adding_enz_type3_sf"/>
</dbReference>
<dbReference type="Gene3D" id="1.10.3090.10">
    <property type="entry name" value="cca-adding enzyme, domain 2"/>
    <property type="match status" value="1"/>
</dbReference>
<proteinExistence type="inferred from homology"/>
<protein>
    <recommendedName>
        <fullName evidence="15">Poly A polymerase head domain-containing protein</fullName>
    </recommendedName>
</protein>
<reference evidence="14" key="1">
    <citation type="submission" date="2012-12" db="EMBL/GenBank/DDBJ databases">
        <authorList>
            <person name="Hellsten U."/>
            <person name="Grimwood J."/>
            <person name="Chapman J.A."/>
            <person name="Shapiro H."/>
            <person name="Aerts A."/>
            <person name="Otillar R.P."/>
            <person name="Terry A.Y."/>
            <person name="Boore J.L."/>
            <person name="Simakov O."/>
            <person name="Marletaz F."/>
            <person name="Cho S.-J."/>
            <person name="Edsinger-Gonzales E."/>
            <person name="Havlak P."/>
            <person name="Kuo D.-H."/>
            <person name="Larsson T."/>
            <person name="Lv J."/>
            <person name="Arendt D."/>
            <person name="Savage R."/>
            <person name="Osoegawa K."/>
            <person name="de Jong P."/>
            <person name="Lindberg D.R."/>
            <person name="Seaver E.C."/>
            <person name="Weisblat D.A."/>
            <person name="Putnam N.H."/>
            <person name="Grigoriev I.V."/>
            <person name="Rokhsar D.S."/>
        </authorList>
    </citation>
    <scope>NUCLEOTIDE SEQUENCE</scope>
    <source>
        <strain evidence="14">I ESC-2004</strain>
    </source>
</reference>
<dbReference type="SUPFAM" id="SSF81891">
    <property type="entry name" value="Poly A polymerase C-terminal region-like"/>
    <property type="match status" value="1"/>
</dbReference>
<evidence type="ECO:0000256" key="7">
    <source>
        <dbReference type="ARBA" id="ARBA00022741"/>
    </source>
</evidence>
<dbReference type="GO" id="GO:0000049">
    <property type="term" value="F:tRNA binding"/>
    <property type="evidence" value="ECO:0007669"/>
    <property type="project" value="TreeGrafter"/>
</dbReference>
<dbReference type="InterPro" id="IPR043519">
    <property type="entry name" value="NT_sf"/>
</dbReference>
<sequence length="384" mass="44284">MFKKHNFELRIAGGAVRDLLLAKVPHDVDFATTATPQEMKTMFESEGIRMINMNGEKHGTITCRIHDAENFEVTTLRRDVVTDGRHAEVEFTSDWAVDAERRDLTINSMFLGFDGTIYDFFNGNEDLQKQRICFVGDANKRIQEDFLRILRYFRFYGRVVQHPGQHERETLNAIQRNVHGLADISGERIWVEVKKILVGRHAAHLVRLMMELGLYPHIGFPANSDLMEFDRVCENCSNLNPQPLTLLSALMRHEEEIYQLHKRLKLSNDELHLGLFIVKHRHDDFSNGAFEHCQDILCDTPGGATKVKEQLCELLKYTGQESELGRLTAYELPKMPVNGHTLMQMGVAKGKPLGRALDLCRRKFKESRFTLTEKELLEFIKDKK</sequence>
<comment type="cofactor">
    <cofactor evidence="1">
        <name>Mg(2+)</name>
        <dbReference type="ChEBI" id="CHEBI:18420"/>
    </cofactor>
</comment>
<dbReference type="HOGENOM" id="CLU_015961_2_3_1"/>
<evidence type="ECO:0008006" key="15">
    <source>
        <dbReference type="Google" id="ProtNLM"/>
    </source>
</evidence>
<evidence type="ECO:0000256" key="5">
    <source>
        <dbReference type="ARBA" id="ARBA00022695"/>
    </source>
</evidence>